<accession>A0A3M0GFD0</accession>
<comment type="caution">
    <text evidence="1">The sequence shown here is derived from an EMBL/GenBank/DDBJ whole genome shotgun (WGS) entry which is preliminary data.</text>
</comment>
<sequence>MVWVDPSIHLGQSPIAESYSRFAAREAVSLSPIYMDWAQRVSLDEQIIQRLETLPHPKRQPNLVFAAARWHGAHTTYDSFRATLLQRWPQVRCTILARATQTNEAGRCAVLLPYLANLPQPLALLEVGASAGLCLLPDFYSYRYDNGPSLDPDDGPSDVILPCRLGAGVPEPAMPDILWRAGIDLAPVDVTSPDECAWLETLVWPGQEDRRARLGTAVALARMRPPRLVRGDLNEALPALASEAPADATLVVFHTAVLVYLQAEDRSRFVETVTNLQGHWISNEGQSVVDLPHPFTTTTHDDGRFLLSVDGIPHALTDPHGAAIDALPACDRSHRSRSSP</sequence>
<evidence type="ECO:0000313" key="2">
    <source>
        <dbReference type="Proteomes" id="UP000275256"/>
    </source>
</evidence>
<gene>
    <name evidence="1" type="ORF">EAX62_01615</name>
</gene>
<dbReference type="OrthoDB" id="8899077at2"/>
<dbReference type="AlphaFoldDB" id="A0A3M0GFD0"/>
<name>A0A3M0GFD0_9ACTN</name>
<evidence type="ECO:0000313" key="1">
    <source>
        <dbReference type="EMBL" id="RMB61382.1"/>
    </source>
</evidence>
<organism evidence="1 2">
    <name type="scientific">Tessaracoccus antarcticus</name>
    <dbReference type="NCBI Taxonomy" id="2479848"/>
    <lineage>
        <taxon>Bacteria</taxon>
        <taxon>Bacillati</taxon>
        <taxon>Actinomycetota</taxon>
        <taxon>Actinomycetes</taxon>
        <taxon>Propionibacteriales</taxon>
        <taxon>Propionibacteriaceae</taxon>
        <taxon>Tessaracoccus</taxon>
    </lineage>
</organism>
<reference evidence="1 2" key="1">
    <citation type="submission" date="2018-10" db="EMBL/GenBank/DDBJ databases">
        <title>Tessaracoccus antarcticuss sp. nov., isolated from sediment.</title>
        <authorList>
            <person name="Zhou L.Y."/>
            <person name="Du Z.J."/>
        </authorList>
    </citation>
    <scope>NUCLEOTIDE SEQUENCE [LARGE SCALE GENOMIC DNA]</scope>
    <source>
        <strain evidence="1 2">JDX10</strain>
    </source>
</reference>
<proteinExistence type="predicted"/>
<protein>
    <submittedName>
        <fullName evidence="1">DUF2332 domain-containing protein</fullName>
    </submittedName>
</protein>
<dbReference type="EMBL" id="REFW01000001">
    <property type="protein sequence ID" value="RMB61382.1"/>
    <property type="molecule type" value="Genomic_DNA"/>
</dbReference>
<dbReference type="Proteomes" id="UP000275256">
    <property type="component" value="Unassembled WGS sequence"/>
</dbReference>
<dbReference type="Pfam" id="PF10094">
    <property type="entry name" value="DUF2332"/>
    <property type="match status" value="1"/>
</dbReference>
<keyword evidence="2" id="KW-1185">Reference proteome</keyword>
<dbReference type="InterPro" id="IPR011200">
    <property type="entry name" value="UCP012608"/>
</dbReference>